<dbReference type="EMBL" id="JYDH01003012">
    <property type="protein sequence ID" value="KRY06722.1"/>
    <property type="molecule type" value="Genomic_DNA"/>
</dbReference>
<proteinExistence type="predicted"/>
<evidence type="ECO:0000313" key="2">
    <source>
        <dbReference type="Proteomes" id="UP000054776"/>
    </source>
</evidence>
<comment type="caution">
    <text evidence="1">The sequence shown here is derived from an EMBL/GenBank/DDBJ whole genome shotgun (WGS) entry which is preliminary data.</text>
</comment>
<sequence>MNGEQLLVPFRDNFKWSVHAPDRLSSQFPCWRVAGSGGKRLARLLYIADFTLLNVGN</sequence>
<gene>
    <name evidence="1" type="ORF">T01_3371</name>
</gene>
<dbReference type="Proteomes" id="UP000054776">
    <property type="component" value="Unassembled WGS sequence"/>
</dbReference>
<reference evidence="1 2" key="1">
    <citation type="submission" date="2015-01" db="EMBL/GenBank/DDBJ databases">
        <title>Evolution of Trichinella species and genotypes.</title>
        <authorList>
            <person name="Korhonen P.K."/>
            <person name="Edoardo P."/>
            <person name="Giuseppe L.R."/>
            <person name="Gasser R.B."/>
        </authorList>
    </citation>
    <scope>NUCLEOTIDE SEQUENCE [LARGE SCALE GENOMIC DNA]</scope>
    <source>
        <strain evidence="1">ISS3</strain>
    </source>
</reference>
<evidence type="ECO:0000313" key="1">
    <source>
        <dbReference type="EMBL" id="KRY06722.1"/>
    </source>
</evidence>
<organism evidence="1 2">
    <name type="scientific">Trichinella spiralis</name>
    <name type="common">Trichina worm</name>
    <dbReference type="NCBI Taxonomy" id="6334"/>
    <lineage>
        <taxon>Eukaryota</taxon>
        <taxon>Metazoa</taxon>
        <taxon>Ecdysozoa</taxon>
        <taxon>Nematoda</taxon>
        <taxon>Enoplea</taxon>
        <taxon>Dorylaimia</taxon>
        <taxon>Trichinellida</taxon>
        <taxon>Trichinellidae</taxon>
        <taxon>Trichinella</taxon>
    </lineage>
</organism>
<name>A0A0V0Z2E4_TRISP</name>
<accession>A0A0V0Z2E4</accession>
<dbReference type="InParanoid" id="A0A0V0Z2E4"/>
<dbReference type="AlphaFoldDB" id="A0A0V0Z2E4"/>
<keyword evidence="2" id="KW-1185">Reference proteome</keyword>
<protein>
    <submittedName>
        <fullName evidence="1">Uncharacterized protein</fullName>
    </submittedName>
</protein>